<dbReference type="PANTHER" id="PTHR30413:SF8">
    <property type="entry name" value="TRANSPORT PERMEASE PROTEIN"/>
    <property type="match status" value="1"/>
</dbReference>
<organism evidence="11">
    <name type="scientific">Solibacter usitatus (strain Ellin6076)</name>
    <dbReference type="NCBI Taxonomy" id="234267"/>
    <lineage>
        <taxon>Bacteria</taxon>
        <taxon>Pseudomonadati</taxon>
        <taxon>Acidobacteriota</taxon>
        <taxon>Terriglobia</taxon>
        <taxon>Bryobacterales</taxon>
        <taxon>Solibacteraceae</taxon>
        <taxon>Candidatus Solibacter</taxon>
    </lineage>
</organism>
<gene>
    <name evidence="11" type="ordered locus">Acid_3568</name>
</gene>
<dbReference type="PROSITE" id="PS51012">
    <property type="entry name" value="ABC_TM2"/>
    <property type="match status" value="1"/>
</dbReference>
<keyword evidence="4 9" id="KW-1003">Cell membrane</keyword>
<sequence length="266" mass="30113">MRIPGTLFLRNLVERRSLLFQLVRRDFEQRFVGSAVGWIWGLIHPLVLLLSWVFVFQIVLKQKAPEGEASPYALYIFAGMLPWLLFSETVQRSAPSLLDQANLITKTVFPAEIVPVSVFLSTLMSHVLALALLVLAELWMNQISIFLVFLPVYMLAIGLFAVGIGWIVASLHVYLRDTAQMLSVVLVMWFWATPIFLDESKFPGWAKLLLVANPLYYLVRSYRAVLLHSSAPDFRELAIAIAFGLGAFLVGGLFFRYMKRGFADVL</sequence>
<feature type="transmembrane region" description="Helical" evidence="9">
    <location>
        <begin position="179"/>
        <end position="197"/>
    </location>
</feature>
<dbReference type="STRING" id="234267.Acid_3568"/>
<feature type="transmembrane region" description="Helical" evidence="9">
    <location>
        <begin position="204"/>
        <end position="225"/>
    </location>
</feature>
<dbReference type="GO" id="GO:0005886">
    <property type="term" value="C:plasma membrane"/>
    <property type="evidence" value="ECO:0007669"/>
    <property type="project" value="UniProtKB-SubCell"/>
</dbReference>
<feature type="transmembrane region" description="Helical" evidence="9">
    <location>
        <begin position="72"/>
        <end position="93"/>
    </location>
</feature>
<dbReference type="InterPro" id="IPR013525">
    <property type="entry name" value="ABC2_TM"/>
</dbReference>
<dbReference type="EMBL" id="CP000473">
    <property type="protein sequence ID" value="ABJ84540.1"/>
    <property type="molecule type" value="Genomic_DNA"/>
</dbReference>
<dbReference type="GO" id="GO:0140359">
    <property type="term" value="F:ABC-type transporter activity"/>
    <property type="evidence" value="ECO:0007669"/>
    <property type="project" value="InterPro"/>
</dbReference>
<keyword evidence="6 9" id="KW-0812">Transmembrane</keyword>
<proteinExistence type="inferred from homology"/>
<feature type="transmembrane region" description="Helical" evidence="9">
    <location>
        <begin position="143"/>
        <end position="167"/>
    </location>
</feature>
<dbReference type="InterPro" id="IPR047817">
    <property type="entry name" value="ABC2_TM_bact-type"/>
</dbReference>
<feature type="transmembrane region" description="Helical" evidence="9">
    <location>
        <begin position="237"/>
        <end position="257"/>
    </location>
</feature>
<reference evidence="11" key="1">
    <citation type="submission" date="2006-10" db="EMBL/GenBank/DDBJ databases">
        <title>Complete sequence of Solibacter usitatus Ellin6076.</title>
        <authorList>
            <consortium name="US DOE Joint Genome Institute"/>
            <person name="Copeland A."/>
            <person name="Lucas S."/>
            <person name="Lapidus A."/>
            <person name="Barry K."/>
            <person name="Detter J.C."/>
            <person name="Glavina del Rio T."/>
            <person name="Hammon N."/>
            <person name="Israni S."/>
            <person name="Dalin E."/>
            <person name="Tice H."/>
            <person name="Pitluck S."/>
            <person name="Thompson L.S."/>
            <person name="Brettin T."/>
            <person name="Bruce D."/>
            <person name="Han C."/>
            <person name="Tapia R."/>
            <person name="Gilna P."/>
            <person name="Schmutz J."/>
            <person name="Larimer F."/>
            <person name="Land M."/>
            <person name="Hauser L."/>
            <person name="Kyrpides N."/>
            <person name="Mikhailova N."/>
            <person name="Janssen P.H."/>
            <person name="Kuske C.R."/>
            <person name="Richardson P."/>
        </authorList>
    </citation>
    <scope>NUCLEOTIDE SEQUENCE</scope>
    <source>
        <strain evidence="11">Ellin6076</strain>
    </source>
</reference>
<dbReference type="HOGENOM" id="CLU_060703_1_0_0"/>
<evidence type="ECO:0000256" key="6">
    <source>
        <dbReference type="ARBA" id="ARBA00022692"/>
    </source>
</evidence>
<dbReference type="InParanoid" id="Q020U9"/>
<protein>
    <recommendedName>
        <fullName evidence="9">Transport permease protein</fullName>
    </recommendedName>
</protein>
<evidence type="ECO:0000256" key="8">
    <source>
        <dbReference type="ARBA" id="ARBA00023136"/>
    </source>
</evidence>
<evidence type="ECO:0000256" key="2">
    <source>
        <dbReference type="ARBA" id="ARBA00007783"/>
    </source>
</evidence>
<accession>Q020U9</accession>
<evidence type="ECO:0000259" key="10">
    <source>
        <dbReference type="PROSITE" id="PS51012"/>
    </source>
</evidence>
<feature type="transmembrane region" description="Helical" evidence="9">
    <location>
        <begin position="113"/>
        <end position="136"/>
    </location>
</feature>
<name>Q020U9_SOLUE</name>
<dbReference type="eggNOG" id="COG1682">
    <property type="taxonomic scope" value="Bacteria"/>
</dbReference>
<comment type="similarity">
    <text evidence="2 9">Belongs to the ABC-2 integral membrane protein family.</text>
</comment>
<keyword evidence="5" id="KW-0997">Cell inner membrane</keyword>
<evidence type="ECO:0000256" key="4">
    <source>
        <dbReference type="ARBA" id="ARBA00022475"/>
    </source>
</evidence>
<evidence type="ECO:0000256" key="3">
    <source>
        <dbReference type="ARBA" id="ARBA00022448"/>
    </source>
</evidence>
<evidence type="ECO:0000313" key="11">
    <source>
        <dbReference type="EMBL" id="ABJ84540.1"/>
    </source>
</evidence>
<dbReference type="Pfam" id="PF01061">
    <property type="entry name" value="ABC2_membrane"/>
    <property type="match status" value="1"/>
</dbReference>
<dbReference type="AlphaFoldDB" id="Q020U9"/>
<evidence type="ECO:0000256" key="9">
    <source>
        <dbReference type="RuleBase" id="RU361157"/>
    </source>
</evidence>
<keyword evidence="7 9" id="KW-1133">Transmembrane helix</keyword>
<evidence type="ECO:0000256" key="7">
    <source>
        <dbReference type="ARBA" id="ARBA00022989"/>
    </source>
</evidence>
<dbReference type="PANTHER" id="PTHR30413">
    <property type="entry name" value="INNER MEMBRANE TRANSPORT PERMEASE"/>
    <property type="match status" value="1"/>
</dbReference>
<dbReference type="KEGG" id="sus:Acid_3568"/>
<feature type="transmembrane region" description="Helical" evidence="9">
    <location>
        <begin position="38"/>
        <end position="60"/>
    </location>
</feature>
<evidence type="ECO:0000256" key="1">
    <source>
        <dbReference type="ARBA" id="ARBA00004429"/>
    </source>
</evidence>
<comment type="subcellular location">
    <subcellularLocation>
        <location evidence="1">Cell inner membrane</location>
        <topology evidence="1">Multi-pass membrane protein</topology>
    </subcellularLocation>
    <subcellularLocation>
        <location evidence="9">Cell membrane</location>
        <topology evidence="9">Multi-pass membrane protein</topology>
    </subcellularLocation>
</comment>
<keyword evidence="3 9" id="KW-0813">Transport</keyword>
<keyword evidence="8 9" id="KW-0472">Membrane</keyword>
<feature type="domain" description="ABC transmembrane type-2" evidence="10">
    <location>
        <begin position="36"/>
        <end position="258"/>
    </location>
</feature>
<evidence type="ECO:0000256" key="5">
    <source>
        <dbReference type="ARBA" id="ARBA00022519"/>
    </source>
</evidence>
<dbReference type="GO" id="GO:0015920">
    <property type="term" value="P:lipopolysaccharide transport"/>
    <property type="evidence" value="ECO:0007669"/>
    <property type="project" value="TreeGrafter"/>
</dbReference>